<feature type="transmembrane region" description="Helical" evidence="5">
    <location>
        <begin position="178"/>
        <end position="200"/>
    </location>
</feature>
<dbReference type="AlphaFoldDB" id="W5JNX2"/>
<dbReference type="PANTHER" id="PTHR11022">
    <property type="entry name" value="PEPTIDOGLYCAN RECOGNITION PROTEIN"/>
    <property type="match status" value="1"/>
</dbReference>
<comment type="similarity">
    <text evidence="1">Belongs to the N-acetylmuramoyl-L-alanine amidase 2 family.</text>
</comment>
<dbReference type="InterPro" id="IPR036505">
    <property type="entry name" value="Amidase/PGRP_sf"/>
</dbReference>
<dbReference type="VEuPathDB" id="VectorBase:ADAR2_004766"/>
<protein>
    <submittedName>
        <fullName evidence="8">Peptidoglycan recognition protein la</fullName>
    </submittedName>
</protein>
<keyword evidence="3" id="KW-0391">Immunity</keyword>
<evidence type="ECO:0000313" key="8">
    <source>
        <dbReference type="EMBL" id="ETN65008.1"/>
    </source>
</evidence>
<feature type="region of interest" description="Disordered" evidence="4">
    <location>
        <begin position="142"/>
        <end position="170"/>
    </location>
</feature>
<keyword evidence="2" id="KW-0399">Innate immunity</keyword>
<reference evidence="8" key="1">
    <citation type="journal article" date="2010" name="BMC Genomics">
        <title>Combination of measures distinguishes pre-miRNAs from other stem-loops in the genome of the newly sequenced Anopheles darlingi.</title>
        <authorList>
            <person name="Mendes N.D."/>
            <person name="Freitas A.T."/>
            <person name="Vasconcelos A.T."/>
            <person name="Sagot M.F."/>
        </authorList>
    </citation>
    <scope>NUCLEOTIDE SEQUENCE</scope>
</reference>
<dbReference type="GO" id="GO:0008270">
    <property type="term" value="F:zinc ion binding"/>
    <property type="evidence" value="ECO:0007669"/>
    <property type="project" value="InterPro"/>
</dbReference>
<dbReference type="HOGENOM" id="CLU_388420_0_0_1"/>
<dbReference type="InParanoid" id="W5JNX2"/>
<feature type="domain" description="Peptidoglycan recognition protein family" evidence="7">
    <location>
        <begin position="233"/>
        <end position="374"/>
    </location>
</feature>
<dbReference type="Pfam" id="PF01510">
    <property type="entry name" value="Amidase_2"/>
    <property type="match status" value="2"/>
</dbReference>
<dbReference type="VEuPathDB" id="VectorBase:ADAC003232"/>
<keyword evidence="5" id="KW-1133">Transmembrane helix</keyword>
<dbReference type="SMART" id="SM00644">
    <property type="entry name" value="Ami_2"/>
    <property type="match status" value="2"/>
</dbReference>
<dbReference type="GO" id="GO:0009253">
    <property type="term" value="P:peptidoglycan catabolic process"/>
    <property type="evidence" value="ECO:0007669"/>
    <property type="project" value="InterPro"/>
</dbReference>
<feature type="compositionally biased region" description="Low complexity" evidence="4">
    <location>
        <begin position="47"/>
        <end position="75"/>
    </location>
</feature>
<comment type="caution">
    <text evidence="8">The sequence shown here is derived from an EMBL/GenBank/DDBJ whole genome shotgun (WGS) entry which is preliminary data.</text>
</comment>
<dbReference type="eggNOG" id="ENOG502S2KY">
    <property type="taxonomic scope" value="Eukaryota"/>
</dbReference>
<feature type="compositionally biased region" description="Polar residues" evidence="4">
    <location>
        <begin position="157"/>
        <end position="170"/>
    </location>
</feature>
<evidence type="ECO:0000259" key="7">
    <source>
        <dbReference type="SMART" id="SM00701"/>
    </source>
</evidence>
<dbReference type="InterPro" id="IPR002502">
    <property type="entry name" value="Amidase_domain"/>
</dbReference>
<accession>W5JNX2</accession>
<reference evidence="8" key="3">
    <citation type="journal article" date="2013" name="Nucleic Acids Res.">
        <title>The genome of Anopheles darlingi, the main neotropical malaria vector.</title>
        <authorList>
            <person name="Marinotti O."/>
            <person name="Cerqueira G.C."/>
            <person name="de Almeida L.G."/>
            <person name="Ferro M.I."/>
            <person name="Loreto E.L."/>
            <person name="Zaha A."/>
            <person name="Teixeira S.M."/>
            <person name="Wespiser A.R."/>
            <person name="Almeida E Silva A."/>
            <person name="Schlindwein A.D."/>
            <person name="Pacheco A.C."/>
            <person name="Silva A.L."/>
            <person name="Graveley B.R."/>
            <person name="Walenz B.P."/>
            <person name="Lima Bde A."/>
            <person name="Ribeiro C.A."/>
            <person name="Nunes-Silva C.G."/>
            <person name="de Carvalho C.R."/>
            <person name="Soares C.M."/>
            <person name="de Menezes C.B."/>
            <person name="Matiolli C."/>
            <person name="Caffrey D."/>
            <person name="Araujo D.A."/>
            <person name="de Oliveira D.M."/>
            <person name="Golenbock D."/>
            <person name="Grisard E.C."/>
            <person name="Fantinatti-Garboggini F."/>
            <person name="de Carvalho F.M."/>
            <person name="Barcellos F.G."/>
            <person name="Prosdocimi F."/>
            <person name="May G."/>
            <person name="Azevedo Junior G.M."/>
            <person name="Guimaraes G.M."/>
            <person name="Goldman G.H."/>
            <person name="Padilha I.Q."/>
            <person name="Batista Jda S."/>
            <person name="Ferro J.A."/>
            <person name="Ribeiro J.M."/>
            <person name="Fietto J.L."/>
            <person name="Dabbas K.M."/>
            <person name="Cerdeira L."/>
            <person name="Agnez-Lima L.F."/>
            <person name="Brocchi M."/>
            <person name="de Carvalho M.O."/>
            <person name="Teixeira Mde M."/>
            <person name="Diniz Maia Mde M."/>
            <person name="Goldman M.H."/>
            <person name="Cruz Schneider M.P."/>
            <person name="Felipe M.S."/>
            <person name="Hungria M."/>
            <person name="Nicolas M.F."/>
            <person name="Pereira M."/>
            <person name="Montes M.A."/>
            <person name="Cantao M.E."/>
            <person name="Vincentz M."/>
            <person name="Rafael M.S."/>
            <person name="Silverman N."/>
            <person name="Stoco P.H."/>
            <person name="Souza R.C."/>
            <person name="Vicentini R."/>
            <person name="Gazzinelli R.T."/>
            <person name="Neves Rde O."/>
            <person name="Silva R."/>
            <person name="Astolfi-Filho S."/>
            <person name="Maciel T.E."/>
            <person name="Urmenyi T.P."/>
            <person name="Tadei W.P."/>
            <person name="Camargo E.P."/>
            <person name="de Vasconcelos A.T."/>
        </authorList>
    </citation>
    <scope>NUCLEOTIDE SEQUENCE</scope>
</reference>
<dbReference type="GO" id="GO:0045087">
    <property type="term" value="P:innate immune response"/>
    <property type="evidence" value="ECO:0007669"/>
    <property type="project" value="UniProtKB-KW"/>
</dbReference>
<evidence type="ECO:0000256" key="2">
    <source>
        <dbReference type="ARBA" id="ARBA00022588"/>
    </source>
</evidence>
<dbReference type="InterPro" id="IPR006619">
    <property type="entry name" value="PGRP_domain_met/bac"/>
</dbReference>
<evidence type="ECO:0000259" key="6">
    <source>
        <dbReference type="SMART" id="SM00644"/>
    </source>
</evidence>
<evidence type="ECO:0000256" key="5">
    <source>
        <dbReference type="SAM" id="Phobius"/>
    </source>
</evidence>
<dbReference type="EMBL" id="ADMH02000800">
    <property type="protein sequence ID" value="ETN65008.1"/>
    <property type="molecule type" value="Genomic_DNA"/>
</dbReference>
<proteinExistence type="inferred from homology"/>
<dbReference type="STRING" id="43151.W5JNX2"/>
<feature type="compositionally biased region" description="Low complexity" evidence="4">
    <location>
        <begin position="142"/>
        <end position="156"/>
    </location>
</feature>
<dbReference type="CDD" id="cd06583">
    <property type="entry name" value="PGRP"/>
    <property type="match status" value="2"/>
</dbReference>
<feature type="domain" description="Peptidoglycan recognition protein family" evidence="7">
    <location>
        <begin position="499"/>
        <end position="640"/>
    </location>
</feature>
<keyword evidence="5" id="KW-0472">Membrane</keyword>
<name>W5JNX2_ANODA</name>
<reference evidence="8" key="2">
    <citation type="submission" date="2010-05" db="EMBL/GenBank/DDBJ databases">
        <authorList>
            <person name="Almeida L.G."/>
            <person name="Nicolas M.F."/>
            <person name="Souza R.C."/>
            <person name="Vasconcelos A.T.R."/>
        </authorList>
    </citation>
    <scope>NUCLEOTIDE SEQUENCE</scope>
</reference>
<dbReference type="InterPro" id="IPR015510">
    <property type="entry name" value="PGRP"/>
</dbReference>
<evidence type="ECO:0000256" key="1">
    <source>
        <dbReference type="ARBA" id="ARBA00007553"/>
    </source>
</evidence>
<evidence type="ECO:0000256" key="3">
    <source>
        <dbReference type="ARBA" id="ARBA00022859"/>
    </source>
</evidence>
<dbReference type="PANTHER" id="PTHR11022:SF76">
    <property type="entry name" value="PEPTIDOGLYCAN-RECOGNITION PROTEIN LA"/>
    <property type="match status" value="1"/>
</dbReference>
<dbReference type="OMA" id="LARWNPC"/>
<feature type="transmembrane region" description="Helical" evidence="5">
    <location>
        <begin position="446"/>
        <end position="467"/>
    </location>
</feature>
<organism evidence="8">
    <name type="scientific">Anopheles darlingi</name>
    <name type="common">Mosquito</name>
    <dbReference type="NCBI Taxonomy" id="43151"/>
    <lineage>
        <taxon>Eukaryota</taxon>
        <taxon>Metazoa</taxon>
        <taxon>Ecdysozoa</taxon>
        <taxon>Arthropoda</taxon>
        <taxon>Hexapoda</taxon>
        <taxon>Insecta</taxon>
        <taxon>Pterygota</taxon>
        <taxon>Neoptera</taxon>
        <taxon>Endopterygota</taxon>
        <taxon>Diptera</taxon>
        <taxon>Nematocera</taxon>
        <taxon>Culicoidea</taxon>
        <taxon>Culicidae</taxon>
        <taxon>Anophelinae</taxon>
        <taxon>Anopheles</taxon>
    </lineage>
</organism>
<dbReference type="Gene3D" id="3.40.80.10">
    <property type="entry name" value="Peptidoglycan recognition protein-like"/>
    <property type="match status" value="2"/>
</dbReference>
<gene>
    <name evidence="8" type="ORF">AND_003232</name>
</gene>
<keyword evidence="5" id="KW-0812">Transmembrane</keyword>
<feature type="compositionally biased region" description="Low complexity" evidence="4">
    <location>
        <begin position="688"/>
        <end position="702"/>
    </location>
</feature>
<feature type="region of interest" description="Disordered" evidence="4">
    <location>
        <begin position="666"/>
        <end position="711"/>
    </location>
</feature>
<dbReference type="GO" id="GO:0008745">
    <property type="term" value="F:N-acetylmuramoyl-L-alanine amidase activity"/>
    <property type="evidence" value="ECO:0007669"/>
    <property type="project" value="InterPro"/>
</dbReference>
<dbReference type="SMART" id="SM00701">
    <property type="entry name" value="PGRP"/>
    <property type="match status" value="2"/>
</dbReference>
<feature type="region of interest" description="Disordered" evidence="4">
    <location>
        <begin position="36"/>
        <end position="75"/>
    </location>
</feature>
<sequence>MKLLLKIHNKERNLATSAATTVNLFQRKRKYYHRRISKTSSCPEPAPTASATPPAQHASHPLSSTSSSSSSSSSSATVASSAQSASITSFRGCSKFEAEVTNYEYGASSSLIYDGSGGSSYLDTPACSTTERWPLLLQRNSPLRSSSRSYPGSIRSGRNNQNRGLPSSGPSTLRQERYFIYGALIFFAIVGFSSAIYFIVNQARNPSELKPPQDIIFGANYDPRTIPTLGNSHMIIDRSNWGSQEHVKAPLQLERPVSYVIITHVGLASKPCTDVYQCSNKMRVLQDAAIGERHLPDLPSNFYIGADGNVYVGRGWSIANSYHNRTVSVCFLGDYNRYEPGNEQISALQHLLTYGVVQDVLDKNYKIVGRRQTKQTTSPGDKLYPKIMQLARWNPCSTEGYTHCGAELGYPSVWDEEAIHNEHGSNNQNNLEFPNGARSSPCERCILYNIILMLIIFGLSILFYVIYASTPSDSERLPSSILFGNNYFSNSIPNLGNGHMLLGRKNWGAQQGVQGPYELESPIPYVLITHIGVHSKNCTNVHTCSIMMRTLQDAAIAEKYLSDIQSNFYLGGDGNVYVGRDWDRANAYANKSVAICFMGDYGRYEPNELQFSALDHLLTYGEMHDLLAKDYRIVAHRQTKRTRSPGIKLYEKVIQLPRWSPCGTPGHEPCGTEVGLPTVWDQENIKPSSDTSSSSNATSSDAFPTVAPNKD</sequence>
<feature type="domain" description="N-acetylmuramoyl-L-alanine amidase" evidence="6">
    <location>
        <begin position="246"/>
        <end position="380"/>
    </location>
</feature>
<evidence type="ECO:0000256" key="4">
    <source>
        <dbReference type="SAM" id="MobiDB-lite"/>
    </source>
</evidence>
<dbReference type="SUPFAM" id="SSF55846">
    <property type="entry name" value="N-acetylmuramoyl-L-alanine amidase-like"/>
    <property type="match status" value="2"/>
</dbReference>
<feature type="domain" description="N-acetylmuramoyl-L-alanine amidase" evidence="6">
    <location>
        <begin position="506"/>
        <end position="646"/>
    </location>
</feature>